<reference evidence="7" key="1">
    <citation type="submission" date="2021-01" db="EMBL/GenBank/DDBJ databases">
        <authorList>
            <person name="Corre E."/>
            <person name="Pelletier E."/>
            <person name="Niang G."/>
            <person name="Scheremetjew M."/>
            <person name="Finn R."/>
            <person name="Kale V."/>
            <person name="Holt S."/>
            <person name="Cochrane G."/>
            <person name="Meng A."/>
            <person name="Brown T."/>
            <person name="Cohen L."/>
        </authorList>
    </citation>
    <scope>NUCLEOTIDE SEQUENCE</scope>
</reference>
<dbReference type="GO" id="GO:0016491">
    <property type="term" value="F:oxidoreductase activity"/>
    <property type="evidence" value="ECO:0007669"/>
    <property type="project" value="InterPro"/>
</dbReference>
<accession>A0A7S1AL96</accession>
<evidence type="ECO:0000256" key="4">
    <source>
        <dbReference type="ARBA" id="ARBA00038168"/>
    </source>
</evidence>
<dbReference type="InterPro" id="IPR001199">
    <property type="entry name" value="Cyt_B5-like_heme/steroid-bd"/>
</dbReference>
<feature type="domain" description="Cytochrome b5 heme-binding" evidence="6">
    <location>
        <begin position="366"/>
        <end position="446"/>
    </location>
</feature>
<dbReference type="GO" id="GO:0005506">
    <property type="term" value="F:iron ion binding"/>
    <property type="evidence" value="ECO:0007669"/>
    <property type="project" value="InterPro"/>
</dbReference>
<evidence type="ECO:0000259" key="6">
    <source>
        <dbReference type="PROSITE" id="PS50255"/>
    </source>
</evidence>
<feature type="transmembrane region" description="Helical" evidence="5">
    <location>
        <begin position="465"/>
        <end position="483"/>
    </location>
</feature>
<dbReference type="GO" id="GO:0008610">
    <property type="term" value="P:lipid biosynthetic process"/>
    <property type="evidence" value="ECO:0007669"/>
    <property type="project" value="InterPro"/>
</dbReference>
<organism evidence="7">
    <name type="scientific">Noctiluca scintillans</name>
    <name type="common">Sea sparkle</name>
    <name type="synonym">Red tide dinoflagellate</name>
    <dbReference type="NCBI Taxonomy" id="2966"/>
    <lineage>
        <taxon>Eukaryota</taxon>
        <taxon>Sar</taxon>
        <taxon>Alveolata</taxon>
        <taxon>Dinophyceae</taxon>
        <taxon>Noctilucales</taxon>
        <taxon>Noctilucaceae</taxon>
        <taxon>Noctiluca</taxon>
    </lineage>
</organism>
<dbReference type="InterPro" id="IPR036400">
    <property type="entry name" value="Cyt_B5-like_heme/steroid_sf"/>
</dbReference>
<keyword evidence="2 5" id="KW-0479">Metal-binding</keyword>
<dbReference type="PRINTS" id="PR00363">
    <property type="entry name" value="CYTOCHROMEB5"/>
</dbReference>
<dbReference type="EMBL" id="HBFQ01043743">
    <property type="protein sequence ID" value="CAD8856642.1"/>
    <property type="molecule type" value="Transcribed_RNA"/>
</dbReference>
<evidence type="ECO:0000313" key="7">
    <source>
        <dbReference type="EMBL" id="CAD8856642.1"/>
    </source>
</evidence>
<comment type="caution">
    <text evidence="5">Lacks conserved residue(s) required for the propagation of feature annotation.</text>
</comment>
<keyword evidence="5" id="KW-1133">Transmembrane helix</keyword>
<dbReference type="Pfam" id="PF04116">
    <property type="entry name" value="FA_hydroxylase"/>
    <property type="match status" value="1"/>
</dbReference>
<dbReference type="PANTHER" id="PTHR19359">
    <property type="entry name" value="CYTOCHROME B5"/>
    <property type="match status" value="1"/>
</dbReference>
<keyword evidence="3 5" id="KW-0408">Iron</keyword>
<protein>
    <recommendedName>
        <fullName evidence="6">Cytochrome b5 heme-binding domain-containing protein</fullName>
    </recommendedName>
</protein>
<evidence type="ECO:0000256" key="3">
    <source>
        <dbReference type="ARBA" id="ARBA00023004"/>
    </source>
</evidence>
<dbReference type="SMART" id="SM01117">
    <property type="entry name" value="Cyt-b5"/>
    <property type="match status" value="1"/>
</dbReference>
<dbReference type="SUPFAM" id="SSF55856">
    <property type="entry name" value="Cytochrome b5-like heme/steroid binding domain"/>
    <property type="match status" value="1"/>
</dbReference>
<dbReference type="PROSITE" id="PS50255">
    <property type="entry name" value="CYTOCHROME_B5_2"/>
    <property type="match status" value="1"/>
</dbReference>
<evidence type="ECO:0000256" key="5">
    <source>
        <dbReference type="RuleBase" id="RU362121"/>
    </source>
</evidence>
<dbReference type="GO" id="GO:0016020">
    <property type="term" value="C:membrane"/>
    <property type="evidence" value="ECO:0007669"/>
    <property type="project" value="TreeGrafter"/>
</dbReference>
<dbReference type="InterPro" id="IPR006694">
    <property type="entry name" value="Fatty_acid_hydroxylase"/>
</dbReference>
<keyword evidence="1 5" id="KW-0349">Heme</keyword>
<dbReference type="GO" id="GO:0020037">
    <property type="term" value="F:heme binding"/>
    <property type="evidence" value="ECO:0007669"/>
    <property type="project" value="UniProtKB-UniRule"/>
</dbReference>
<keyword evidence="5" id="KW-0812">Transmembrane</keyword>
<gene>
    <name evidence="7" type="ORF">NSCI0253_LOCUS30994</name>
</gene>
<dbReference type="InterPro" id="IPR018506">
    <property type="entry name" value="Cyt_B5_heme-BS"/>
</dbReference>
<sequence>MTYSIRNLVGVVAWRRGDSSERKGFFGTRKPLCGDWGKWGNKIYDFVVGCHLSHGLDFSAALLCFFMLYGDGSIMEEAATWQVRWVSRIVLYNLCCEVVVYSFWHFLTYSDSTNRRSLTPAKMNKTNQYEPDGLPVRMFSSSSGHLEREITFTTLGWLQSSFWQCLLTHAWACGYLRCYLDFWGSPLYSVALLASVTYWREIHFYWAHRGMHPWWDRENGLLSGDVGAFLYRHAHSLHHKSYNPGPWSGLSMHPLEHLLYYSCATIPPLFLCVHPLHFLYTKFHCDIAPIGGHDGYEEPGGNGDFHYLHHAKFECNYGVPFPIDFDKMFGTWVEYKDFKKTGKVEASEWSLRQMRDPAGTDLSVPLLALSWDAVKEHTREDDCWIVLYGRVVDVTGFLSTHPGGKHVLLAVAGTDATAHFEEIHESSGGFSLVSKHLPQGTVGNVVGWSGPPPPGPTQRKMCSPLWLLVPVLVAAVVGSVVPLPL</sequence>
<dbReference type="AlphaFoldDB" id="A0A7S1AL96"/>
<dbReference type="Pfam" id="PF00173">
    <property type="entry name" value="Cyt-b5"/>
    <property type="match status" value="1"/>
</dbReference>
<proteinExistence type="inferred from homology"/>
<dbReference type="InterPro" id="IPR050668">
    <property type="entry name" value="Cytochrome_b5"/>
</dbReference>
<evidence type="ECO:0000256" key="1">
    <source>
        <dbReference type="ARBA" id="ARBA00022617"/>
    </source>
</evidence>
<name>A0A7S1AL96_NOCSC</name>
<comment type="similarity">
    <text evidence="4 5">Belongs to the cytochrome b5 family.</text>
</comment>
<dbReference type="PROSITE" id="PS00191">
    <property type="entry name" value="CYTOCHROME_B5_1"/>
    <property type="match status" value="1"/>
</dbReference>
<evidence type="ECO:0000256" key="2">
    <source>
        <dbReference type="ARBA" id="ARBA00022723"/>
    </source>
</evidence>
<keyword evidence="5" id="KW-0472">Membrane</keyword>
<dbReference type="Gene3D" id="3.10.120.10">
    <property type="entry name" value="Cytochrome b5-like heme/steroid binding domain"/>
    <property type="match status" value="1"/>
</dbReference>
<feature type="transmembrane region" description="Helical" evidence="5">
    <location>
        <begin position="89"/>
        <end position="107"/>
    </location>
</feature>
<feature type="transmembrane region" description="Helical" evidence="5">
    <location>
        <begin position="46"/>
        <end position="69"/>
    </location>
</feature>